<organism evidence="4 5">
    <name type="scientific">Micromonospora echinofusca</name>
    <dbReference type="NCBI Taxonomy" id="47858"/>
    <lineage>
        <taxon>Bacteria</taxon>
        <taxon>Bacillati</taxon>
        <taxon>Actinomycetota</taxon>
        <taxon>Actinomycetes</taxon>
        <taxon>Micromonosporales</taxon>
        <taxon>Micromonosporaceae</taxon>
        <taxon>Micromonospora</taxon>
    </lineage>
</organism>
<keyword evidence="2" id="KW-0472">Membrane</keyword>
<feature type="transmembrane region" description="Helical" evidence="2">
    <location>
        <begin position="68"/>
        <end position="92"/>
    </location>
</feature>
<evidence type="ECO:0000256" key="2">
    <source>
        <dbReference type="SAM" id="Phobius"/>
    </source>
</evidence>
<feature type="transmembrane region" description="Helical" evidence="2">
    <location>
        <begin position="36"/>
        <end position="56"/>
    </location>
</feature>
<feature type="transmembrane region" description="Helical" evidence="2">
    <location>
        <begin position="142"/>
        <end position="161"/>
    </location>
</feature>
<evidence type="ECO:0000259" key="3">
    <source>
        <dbReference type="Pfam" id="PF20182"/>
    </source>
</evidence>
<accession>A0ABS3VX98</accession>
<evidence type="ECO:0000313" key="5">
    <source>
        <dbReference type="Proteomes" id="UP000823521"/>
    </source>
</evidence>
<protein>
    <recommendedName>
        <fullName evidence="3">DUF6545 domain-containing protein</fullName>
    </recommendedName>
</protein>
<dbReference type="Pfam" id="PF20182">
    <property type="entry name" value="DUF6545"/>
    <property type="match status" value="1"/>
</dbReference>
<feature type="transmembrane region" description="Helical" evidence="2">
    <location>
        <begin position="6"/>
        <end position="24"/>
    </location>
</feature>
<gene>
    <name evidence="4" type="ORF">GSF22_24725</name>
</gene>
<name>A0ABS3VX98_MICEH</name>
<sequence length="395" mass="42612">MHGALYPVLAALAWAATGYRLLSAHQRGPGTPARRAVTNALALLAVTFTVSTPAVWTAADRLTGVNNIAALVAHLCVVAFSTTIQVLLLWWAEPTTARRRARHRQFVLGTVALVLLGLFVAAGPTESRNTDFVATYAGRPHFAVYLLAYLTAFAAGLVDIIRICWPYARLVGTGWLRTGLRTTTAGAAVGLVYCTVRALDIVEAAAGWNVHRGEALVPLSSSVGALLVILGLTMPAWGPRLAGVAGTVDRVRLLRQLHPLWHALSTAVPAVRLTPDRAGRWRPAERLHRRVVEIYDARLALRPYLSEAVGERARRRGEASGLRGDELAAVVEAAKLRAALTAVTAESRPRRPEEPATPDEALDEVREMRQLARVARAFAHSPLVADAALETVNDH</sequence>
<proteinExistence type="predicted"/>
<dbReference type="EMBL" id="WVUH01000271">
    <property type="protein sequence ID" value="MBO4209176.1"/>
    <property type="molecule type" value="Genomic_DNA"/>
</dbReference>
<reference evidence="4 5" key="1">
    <citation type="submission" date="2019-12" db="EMBL/GenBank/DDBJ databases">
        <title>Whole genome sequencing of endophytic Actinobacterium Micromonospora sp. MPMI6T.</title>
        <authorList>
            <person name="Evv R."/>
            <person name="Podile A.R."/>
        </authorList>
    </citation>
    <scope>NUCLEOTIDE SEQUENCE [LARGE SCALE GENOMIC DNA]</scope>
    <source>
        <strain evidence="4 5">MPMI6</strain>
    </source>
</reference>
<comment type="caution">
    <text evidence="4">The sequence shown here is derived from an EMBL/GenBank/DDBJ whole genome shotgun (WGS) entry which is preliminary data.</text>
</comment>
<dbReference type="NCBIfam" id="NF042915">
    <property type="entry name" value="MAB_1171c_fam"/>
    <property type="match status" value="1"/>
</dbReference>
<feature type="domain" description="DUF6545" evidence="3">
    <location>
        <begin position="250"/>
        <end position="379"/>
    </location>
</feature>
<feature type="region of interest" description="Disordered" evidence="1">
    <location>
        <begin position="343"/>
        <end position="362"/>
    </location>
</feature>
<dbReference type="RefSeq" id="WP_208816149.1">
    <property type="nucleotide sequence ID" value="NZ_WVUH01000271.1"/>
</dbReference>
<dbReference type="InterPro" id="IPR046675">
    <property type="entry name" value="DUF6545"/>
</dbReference>
<keyword evidence="2" id="KW-0812">Transmembrane</keyword>
<evidence type="ECO:0000313" key="4">
    <source>
        <dbReference type="EMBL" id="MBO4209176.1"/>
    </source>
</evidence>
<feature type="transmembrane region" description="Helical" evidence="2">
    <location>
        <begin position="104"/>
        <end position="122"/>
    </location>
</feature>
<dbReference type="Proteomes" id="UP000823521">
    <property type="component" value="Unassembled WGS sequence"/>
</dbReference>
<keyword evidence="5" id="KW-1185">Reference proteome</keyword>
<dbReference type="InterPro" id="IPR050039">
    <property type="entry name" value="MAB_1171c-like"/>
</dbReference>
<evidence type="ECO:0000256" key="1">
    <source>
        <dbReference type="SAM" id="MobiDB-lite"/>
    </source>
</evidence>
<keyword evidence="2" id="KW-1133">Transmembrane helix</keyword>